<name>A0A840CW59_9BACE</name>
<dbReference type="InterPro" id="IPR029056">
    <property type="entry name" value="Ribokinase-like"/>
</dbReference>
<feature type="domain" description="Carbohydrate kinase PfkB" evidence="4">
    <location>
        <begin position="25"/>
        <end position="295"/>
    </location>
</feature>
<organism evidence="5 6">
    <name type="scientific">Bacteroides reticulotermitis</name>
    <dbReference type="NCBI Taxonomy" id="1133319"/>
    <lineage>
        <taxon>Bacteria</taxon>
        <taxon>Pseudomonadati</taxon>
        <taxon>Bacteroidota</taxon>
        <taxon>Bacteroidia</taxon>
        <taxon>Bacteroidales</taxon>
        <taxon>Bacteroidaceae</taxon>
        <taxon>Bacteroides</taxon>
    </lineage>
</organism>
<keyword evidence="2 5" id="KW-0808">Transferase</keyword>
<dbReference type="InterPro" id="IPR002173">
    <property type="entry name" value="Carboh/pur_kinase_PfkB_CS"/>
</dbReference>
<dbReference type="AlphaFoldDB" id="A0A840CW59"/>
<dbReference type="PANTHER" id="PTHR43085:SF57">
    <property type="entry name" value="CARBOHYDRATE KINASE PFKB DOMAIN-CONTAINING PROTEIN"/>
    <property type="match status" value="1"/>
</dbReference>
<evidence type="ECO:0000313" key="6">
    <source>
        <dbReference type="Proteomes" id="UP000560658"/>
    </source>
</evidence>
<dbReference type="Gene3D" id="3.40.1190.20">
    <property type="match status" value="1"/>
</dbReference>
<evidence type="ECO:0000256" key="1">
    <source>
        <dbReference type="ARBA" id="ARBA00010688"/>
    </source>
</evidence>
<proteinExistence type="inferred from homology"/>
<sequence>MRKVIGIGETILDIIFQGEQPSAAVPGGSVFNGIVSLGRMGVKVGFISETGNDRVGNMILQFMRENNIPTDHVNVFPDGKSPVSLAFLNKQSDAEYIFYKDYPKQRLDVLYPQLQEDDIVMVGSYYALNPVLREKVVELLDQAREKKAIIYYDPNFRSSHKDEAMKLAPTIIDNLEYANIVRGSAEDFLYMYNMQDVDKIYKDKIKFYCQRFICTSGAGKVALRTNNTNKDYPVEPLKAVSTIGAGDNFNAGIIYGLLKYDVRYRDLDSLSEEVWDKVIQCGKDFAATVCTSLNNSISKDFAARYLQTNINID</sequence>
<dbReference type="PROSITE" id="PS00584">
    <property type="entry name" value="PFKB_KINASES_2"/>
    <property type="match status" value="1"/>
</dbReference>
<protein>
    <submittedName>
        <fullName evidence="5">Fructokinase</fullName>
        <ecNumber evidence="5">2.7.1.4</ecNumber>
    </submittedName>
</protein>
<dbReference type="Proteomes" id="UP000560658">
    <property type="component" value="Unassembled WGS sequence"/>
</dbReference>
<dbReference type="EMBL" id="JACIER010000006">
    <property type="protein sequence ID" value="MBB4044100.1"/>
    <property type="molecule type" value="Genomic_DNA"/>
</dbReference>
<evidence type="ECO:0000313" key="5">
    <source>
        <dbReference type="EMBL" id="MBB4044100.1"/>
    </source>
</evidence>
<keyword evidence="6" id="KW-1185">Reference proteome</keyword>
<dbReference type="EC" id="2.7.1.4" evidence="5"/>
<dbReference type="PANTHER" id="PTHR43085">
    <property type="entry name" value="HEXOKINASE FAMILY MEMBER"/>
    <property type="match status" value="1"/>
</dbReference>
<gene>
    <name evidence="5" type="ORF">GGR06_001889</name>
</gene>
<dbReference type="GO" id="GO:0008865">
    <property type="term" value="F:fructokinase activity"/>
    <property type="evidence" value="ECO:0007669"/>
    <property type="project" value="UniProtKB-EC"/>
</dbReference>
<accession>A0A840CW59</accession>
<dbReference type="RefSeq" id="WP_044160351.1">
    <property type="nucleotide sequence ID" value="NZ_JACIER010000006.1"/>
</dbReference>
<reference evidence="5" key="1">
    <citation type="submission" date="2020-08" db="EMBL/GenBank/DDBJ databases">
        <title>Genomic Encyclopedia of Type Strains, Phase IV (KMG-IV): sequencing the most valuable type-strain genomes for metagenomic binning, comparative biology and taxonomic classification.</title>
        <authorList>
            <person name="Goeker M."/>
        </authorList>
    </citation>
    <scope>NUCLEOTIDE SEQUENCE [LARGE SCALE GENOMIC DNA]</scope>
    <source>
        <strain evidence="5">DSM 105720</strain>
    </source>
</reference>
<comment type="caution">
    <text evidence="5">The sequence shown here is derived from an EMBL/GenBank/DDBJ whole genome shotgun (WGS) entry which is preliminary data.</text>
</comment>
<dbReference type="InterPro" id="IPR011611">
    <property type="entry name" value="PfkB_dom"/>
</dbReference>
<comment type="similarity">
    <text evidence="1">Belongs to the carbohydrate kinase PfkB family.</text>
</comment>
<evidence type="ECO:0000259" key="4">
    <source>
        <dbReference type="Pfam" id="PF00294"/>
    </source>
</evidence>
<evidence type="ECO:0000256" key="3">
    <source>
        <dbReference type="ARBA" id="ARBA00022777"/>
    </source>
</evidence>
<keyword evidence="3" id="KW-0418">Kinase</keyword>
<dbReference type="Pfam" id="PF00294">
    <property type="entry name" value="PfkB"/>
    <property type="match status" value="1"/>
</dbReference>
<dbReference type="InterPro" id="IPR050306">
    <property type="entry name" value="PfkB_Carbo_kinase"/>
</dbReference>
<dbReference type="CDD" id="cd01167">
    <property type="entry name" value="bac_FRK"/>
    <property type="match status" value="1"/>
</dbReference>
<dbReference type="SUPFAM" id="SSF53613">
    <property type="entry name" value="Ribokinase-like"/>
    <property type="match status" value="1"/>
</dbReference>
<evidence type="ECO:0000256" key="2">
    <source>
        <dbReference type="ARBA" id="ARBA00022679"/>
    </source>
</evidence>